<sequence>MTIRSSTILKTGFAHPSCRYDICLASGKTVRDYPSSAQALTFPFRSFFLNDRILYAKVLYPYQFSVTADRSSEVKTMAPSIALCYCLQLNLPPFPSPTRADVLRLGISQAGCVYDDVRMLITVQLMEVELTPERLESYPLPAGPLRAVNASITLPRLSYDLIRPTCPFCFAQFWDIVPPLPLPEL</sequence>
<reference evidence="1 2" key="1">
    <citation type="submission" date="2014-04" db="EMBL/GenBank/DDBJ databases">
        <authorList>
            <consortium name="DOE Joint Genome Institute"/>
            <person name="Kuo A."/>
            <person name="Kohler A."/>
            <person name="Nagy L.G."/>
            <person name="Floudas D."/>
            <person name="Copeland A."/>
            <person name="Barry K.W."/>
            <person name="Cichocki N."/>
            <person name="Veneault-Fourrey C."/>
            <person name="LaButti K."/>
            <person name="Lindquist E.A."/>
            <person name="Lipzen A."/>
            <person name="Lundell T."/>
            <person name="Morin E."/>
            <person name="Murat C."/>
            <person name="Sun H."/>
            <person name="Tunlid A."/>
            <person name="Henrissat B."/>
            <person name="Grigoriev I.V."/>
            <person name="Hibbett D.S."/>
            <person name="Martin F."/>
            <person name="Nordberg H.P."/>
            <person name="Cantor M.N."/>
            <person name="Hua S.X."/>
        </authorList>
    </citation>
    <scope>NUCLEOTIDE SEQUENCE [LARGE SCALE GENOMIC DNA]</scope>
    <source>
        <strain evidence="1 2">LaAM-08-1</strain>
    </source>
</reference>
<dbReference type="Proteomes" id="UP000054477">
    <property type="component" value="Unassembled WGS sequence"/>
</dbReference>
<organism evidence="1 2">
    <name type="scientific">Laccaria amethystina LaAM-08-1</name>
    <dbReference type="NCBI Taxonomy" id="1095629"/>
    <lineage>
        <taxon>Eukaryota</taxon>
        <taxon>Fungi</taxon>
        <taxon>Dikarya</taxon>
        <taxon>Basidiomycota</taxon>
        <taxon>Agaricomycotina</taxon>
        <taxon>Agaricomycetes</taxon>
        <taxon>Agaricomycetidae</taxon>
        <taxon>Agaricales</taxon>
        <taxon>Agaricineae</taxon>
        <taxon>Hydnangiaceae</taxon>
        <taxon>Laccaria</taxon>
    </lineage>
</organism>
<keyword evidence="2" id="KW-1185">Reference proteome</keyword>
<name>A0A0C9X5S9_9AGAR</name>
<proteinExistence type="predicted"/>
<evidence type="ECO:0000313" key="1">
    <source>
        <dbReference type="EMBL" id="KIJ96663.1"/>
    </source>
</evidence>
<dbReference type="HOGENOM" id="CLU_1461534_0_0_1"/>
<evidence type="ECO:0000313" key="2">
    <source>
        <dbReference type="Proteomes" id="UP000054477"/>
    </source>
</evidence>
<protein>
    <submittedName>
        <fullName evidence="1">Uncharacterized protein</fullName>
    </submittedName>
</protein>
<dbReference type="EMBL" id="KN838714">
    <property type="protein sequence ID" value="KIJ96663.1"/>
    <property type="molecule type" value="Genomic_DNA"/>
</dbReference>
<reference evidence="2" key="2">
    <citation type="submission" date="2015-01" db="EMBL/GenBank/DDBJ databases">
        <title>Evolutionary Origins and Diversification of the Mycorrhizal Mutualists.</title>
        <authorList>
            <consortium name="DOE Joint Genome Institute"/>
            <consortium name="Mycorrhizal Genomics Consortium"/>
            <person name="Kohler A."/>
            <person name="Kuo A."/>
            <person name="Nagy L.G."/>
            <person name="Floudas D."/>
            <person name="Copeland A."/>
            <person name="Barry K.W."/>
            <person name="Cichocki N."/>
            <person name="Veneault-Fourrey C."/>
            <person name="LaButti K."/>
            <person name="Lindquist E.A."/>
            <person name="Lipzen A."/>
            <person name="Lundell T."/>
            <person name="Morin E."/>
            <person name="Murat C."/>
            <person name="Riley R."/>
            <person name="Ohm R."/>
            <person name="Sun H."/>
            <person name="Tunlid A."/>
            <person name="Henrissat B."/>
            <person name="Grigoriev I.V."/>
            <person name="Hibbett D.S."/>
            <person name="Martin F."/>
        </authorList>
    </citation>
    <scope>NUCLEOTIDE SEQUENCE [LARGE SCALE GENOMIC DNA]</scope>
    <source>
        <strain evidence="2">LaAM-08-1</strain>
    </source>
</reference>
<gene>
    <name evidence="1" type="ORF">K443DRAFT_10469</name>
</gene>
<accession>A0A0C9X5S9</accession>
<dbReference type="AlphaFoldDB" id="A0A0C9X5S9"/>